<accession>A0A345NIN5</accession>
<evidence type="ECO:0000256" key="4">
    <source>
        <dbReference type="ARBA" id="ARBA00023136"/>
    </source>
</evidence>
<comment type="subcellular location">
    <subcellularLocation>
        <location evidence="1">Membrane</location>
        <topology evidence="1">Multi-pass membrane protein</topology>
    </subcellularLocation>
</comment>
<evidence type="ECO:0000256" key="2">
    <source>
        <dbReference type="ARBA" id="ARBA00022692"/>
    </source>
</evidence>
<keyword evidence="3 5" id="KW-1133">Transmembrane helix</keyword>
<gene>
    <name evidence="7" type="ORF">DV701_00690</name>
</gene>
<sequence>MPSAPPVTTWRPAPVARVRSWLGDWFVVAAWLGLLALVGLLTRPLLTGDAPAAPSGRQLLVADLLITLATVVPFVVYLSVTESSRRRATLGKRWAGLVVVDASGGRAGTGQVWLRNIVKALPWEIAHLGVTRAIFEVQTAAAITLTVLSLVLAAACAAPALIGGRGLHDRMAGTRVERASWSPAGGAAP</sequence>
<proteinExistence type="predicted"/>
<evidence type="ECO:0000313" key="7">
    <source>
        <dbReference type="EMBL" id="AXH94893.1"/>
    </source>
</evidence>
<keyword evidence="8" id="KW-1185">Reference proteome</keyword>
<feature type="transmembrane region" description="Helical" evidence="5">
    <location>
        <begin position="58"/>
        <end position="80"/>
    </location>
</feature>
<evidence type="ECO:0000256" key="3">
    <source>
        <dbReference type="ARBA" id="ARBA00022989"/>
    </source>
</evidence>
<dbReference type="OrthoDB" id="7632473at2"/>
<feature type="domain" description="RDD" evidence="6">
    <location>
        <begin position="13"/>
        <end position="173"/>
    </location>
</feature>
<keyword evidence="4 5" id="KW-0472">Membrane</keyword>
<feature type="transmembrane region" description="Helical" evidence="5">
    <location>
        <begin position="140"/>
        <end position="162"/>
    </location>
</feature>
<evidence type="ECO:0000313" key="8">
    <source>
        <dbReference type="Proteomes" id="UP000253790"/>
    </source>
</evidence>
<evidence type="ECO:0000256" key="5">
    <source>
        <dbReference type="SAM" id="Phobius"/>
    </source>
</evidence>
<dbReference type="KEGG" id="orn:DV701_00690"/>
<dbReference type="RefSeq" id="WP_114926661.1">
    <property type="nucleotide sequence ID" value="NZ_CP031229.1"/>
</dbReference>
<dbReference type="Pfam" id="PF06271">
    <property type="entry name" value="RDD"/>
    <property type="match status" value="1"/>
</dbReference>
<dbReference type="AlphaFoldDB" id="A0A345NIN5"/>
<evidence type="ECO:0000256" key="1">
    <source>
        <dbReference type="ARBA" id="ARBA00004141"/>
    </source>
</evidence>
<dbReference type="Proteomes" id="UP000253790">
    <property type="component" value="Chromosome"/>
</dbReference>
<protein>
    <recommendedName>
        <fullName evidence="6">RDD domain-containing protein</fullName>
    </recommendedName>
</protein>
<organism evidence="7 8">
    <name type="scientific">Ornithinimicrobium avium</name>
    <dbReference type="NCBI Taxonomy" id="2283195"/>
    <lineage>
        <taxon>Bacteria</taxon>
        <taxon>Bacillati</taxon>
        <taxon>Actinomycetota</taxon>
        <taxon>Actinomycetes</taxon>
        <taxon>Micrococcales</taxon>
        <taxon>Ornithinimicrobiaceae</taxon>
        <taxon>Ornithinimicrobium</taxon>
    </lineage>
</organism>
<name>A0A345NIN5_9MICO</name>
<reference evidence="7 8" key="1">
    <citation type="submission" date="2018-07" db="EMBL/GenBank/DDBJ databases">
        <title>Complete genome sequencing of Ornithinimicrobium sp. AMA3305.</title>
        <authorList>
            <person name="Bae J.-W."/>
        </authorList>
    </citation>
    <scope>NUCLEOTIDE SEQUENCE [LARGE SCALE GENOMIC DNA]</scope>
    <source>
        <strain evidence="7 8">AMA3305</strain>
    </source>
</reference>
<feature type="transmembrane region" description="Helical" evidence="5">
    <location>
        <begin position="25"/>
        <end position="46"/>
    </location>
</feature>
<dbReference type="EMBL" id="CP031229">
    <property type="protein sequence ID" value="AXH94893.1"/>
    <property type="molecule type" value="Genomic_DNA"/>
</dbReference>
<keyword evidence="2 5" id="KW-0812">Transmembrane</keyword>
<dbReference type="InterPro" id="IPR010432">
    <property type="entry name" value="RDD"/>
</dbReference>
<evidence type="ECO:0000259" key="6">
    <source>
        <dbReference type="Pfam" id="PF06271"/>
    </source>
</evidence>
<dbReference type="GO" id="GO:0016020">
    <property type="term" value="C:membrane"/>
    <property type="evidence" value="ECO:0007669"/>
    <property type="project" value="UniProtKB-SubCell"/>
</dbReference>